<gene>
    <name evidence="1" type="ORF">GCM10012278_83870</name>
</gene>
<keyword evidence="2" id="KW-1185">Reference proteome</keyword>
<accession>A0A918EAG3</accession>
<name>A0A918EAG3_9ACTN</name>
<dbReference type="Proteomes" id="UP000660745">
    <property type="component" value="Unassembled WGS sequence"/>
</dbReference>
<comment type="caution">
    <text evidence="1">The sequence shown here is derived from an EMBL/GenBank/DDBJ whole genome shotgun (WGS) entry which is preliminary data.</text>
</comment>
<dbReference type="RefSeq" id="WP_189144344.1">
    <property type="nucleotide sequence ID" value="NZ_BMNK01000023.1"/>
</dbReference>
<organism evidence="1 2">
    <name type="scientific">Nonomuraea glycinis</name>
    <dbReference type="NCBI Taxonomy" id="2047744"/>
    <lineage>
        <taxon>Bacteria</taxon>
        <taxon>Bacillati</taxon>
        <taxon>Actinomycetota</taxon>
        <taxon>Actinomycetes</taxon>
        <taxon>Streptosporangiales</taxon>
        <taxon>Streptosporangiaceae</taxon>
        <taxon>Nonomuraea</taxon>
    </lineage>
</organism>
<reference evidence="1" key="2">
    <citation type="submission" date="2020-09" db="EMBL/GenBank/DDBJ databases">
        <authorList>
            <person name="Sun Q."/>
            <person name="Zhou Y."/>
        </authorList>
    </citation>
    <scope>NUCLEOTIDE SEQUENCE</scope>
    <source>
        <strain evidence="1">CGMCC 4.7430</strain>
    </source>
</reference>
<protein>
    <submittedName>
        <fullName evidence="1">Uncharacterized protein</fullName>
    </submittedName>
</protein>
<dbReference type="AlphaFoldDB" id="A0A918EAG3"/>
<sequence>MATGSETVTVSPARATQIAVYGVAALSRPGLPRTPPGDDPRRRVPWTYLLHLQPLLHPAADLPEDGLVSGEAGLYGADEVEKLSTELVRVRKGRFVLDVSARHADGLERIVAGALRALG</sequence>
<evidence type="ECO:0000313" key="1">
    <source>
        <dbReference type="EMBL" id="GGP17159.1"/>
    </source>
</evidence>
<proteinExistence type="predicted"/>
<reference evidence="1" key="1">
    <citation type="journal article" date="2014" name="Int. J. Syst. Evol. Microbiol.">
        <title>Complete genome sequence of Corynebacterium casei LMG S-19264T (=DSM 44701T), isolated from a smear-ripened cheese.</title>
        <authorList>
            <consortium name="US DOE Joint Genome Institute (JGI-PGF)"/>
            <person name="Walter F."/>
            <person name="Albersmeier A."/>
            <person name="Kalinowski J."/>
            <person name="Ruckert C."/>
        </authorList>
    </citation>
    <scope>NUCLEOTIDE SEQUENCE</scope>
    <source>
        <strain evidence="1">CGMCC 4.7430</strain>
    </source>
</reference>
<evidence type="ECO:0000313" key="2">
    <source>
        <dbReference type="Proteomes" id="UP000660745"/>
    </source>
</evidence>
<dbReference type="EMBL" id="BMNK01000023">
    <property type="protein sequence ID" value="GGP17159.1"/>
    <property type="molecule type" value="Genomic_DNA"/>
</dbReference>